<keyword evidence="15" id="KW-1185">Reference proteome</keyword>
<comment type="subcellular location">
    <subcellularLocation>
        <location evidence="1">Nucleus</location>
    </subcellularLocation>
</comment>
<dbReference type="CDD" id="cd01732">
    <property type="entry name" value="LSm5"/>
    <property type="match status" value="1"/>
</dbReference>
<comment type="caution">
    <text evidence="14">The sequence shown here is derived from an EMBL/GenBank/DDBJ whole genome shotgun (WGS) entry which is preliminary data.</text>
</comment>
<dbReference type="Pfam" id="PF01423">
    <property type="entry name" value="LSM"/>
    <property type="match status" value="1"/>
</dbReference>
<keyword evidence="3" id="KW-0507">mRNA processing</keyword>
<dbReference type="SMART" id="SM00651">
    <property type="entry name" value="Sm"/>
    <property type="match status" value="1"/>
</dbReference>
<dbReference type="CDD" id="cd16454">
    <property type="entry name" value="RING-H2_PA-TM-RING"/>
    <property type="match status" value="1"/>
</dbReference>
<dbReference type="AlphaFoldDB" id="A0A8X8XYW5"/>
<gene>
    <name evidence="14" type="ORF">SASPL_113404</name>
</gene>
<dbReference type="SMART" id="SM00184">
    <property type="entry name" value="RING"/>
    <property type="match status" value="1"/>
</dbReference>
<dbReference type="InterPro" id="IPR033871">
    <property type="entry name" value="LSm5"/>
</dbReference>
<accession>A0A8X8XYW5</accession>
<evidence type="ECO:0000256" key="8">
    <source>
        <dbReference type="ARBA" id="ARBA00023242"/>
    </source>
</evidence>
<dbReference type="SUPFAM" id="SSF57850">
    <property type="entry name" value="RING/U-box"/>
    <property type="match status" value="1"/>
</dbReference>
<evidence type="ECO:0000256" key="6">
    <source>
        <dbReference type="ARBA" id="ARBA00022990"/>
    </source>
</evidence>
<name>A0A8X8XYW5_SALSN</name>
<dbReference type="Proteomes" id="UP000298416">
    <property type="component" value="Unassembled WGS sequence"/>
</dbReference>
<keyword evidence="10" id="KW-0479">Metal-binding</keyword>
<comment type="similarity">
    <text evidence="2">Belongs to the snRNP Sm proteins family.</text>
</comment>
<evidence type="ECO:0000256" key="5">
    <source>
        <dbReference type="ARBA" id="ARBA00022884"/>
    </source>
</evidence>
<feature type="compositionally biased region" description="Low complexity" evidence="11">
    <location>
        <begin position="515"/>
        <end position="532"/>
    </location>
</feature>
<dbReference type="PROSITE" id="PS52002">
    <property type="entry name" value="SM"/>
    <property type="match status" value="1"/>
</dbReference>
<dbReference type="Gene3D" id="3.30.40.10">
    <property type="entry name" value="Zinc/RING finger domain, C3HC4 (zinc finger)"/>
    <property type="match status" value="1"/>
</dbReference>
<evidence type="ECO:0000256" key="2">
    <source>
        <dbReference type="ARBA" id="ARBA00006850"/>
    </source>
</evidence>
<evidence type="ECO:0008006" key="16">
    <source>
        <dbReference type="Google" id="ProtNLM"/>
    </source>
</evidence>
<dbReference type="GO" id="GO:0003723">
    <property type="term" value="F:RNA binding"/>
    <property type="evidence" value="ECO:0007669"/>
    <property type="project" value="UniProtKB-KW"/>
</dbReference>
<dbReference type="SUPFAM" id="SSF50182">
    <property type="entry name" value="Sm-like ribonucleoproteins"/>
    <property type="match status" value="1"/>
</dbReference>
<organism evidence="14">
    <name type="scientific">Salvia splendens</name>
    <name type="common">Scarlet sage</name>
    <dbReference type="NCBI Taxonomy" id="180675"/>
    <lineage>
        <taxon>Eukaryota</taxon>
        <taxon>Viridiplantae</taxon>
        <taxon>Streptophyta</taxon>
        <taxon>Embryophyta</taxon>
        <taxon>Tracheophyta</taxon>
        <taxon>Spermatophyta</taxon>
        <taxon>Magnoliopsida</taxon>
        <taxon>eudicotyledons</taxon>
        <taxon>Gunneridae</taxon>
        <taxon>Pentapetalae</taxon>
        <taxon>asterids</taxon>
        <taxon>lamiids</taxon>
        <taxon>Lamiales</taxon>
        <taxon>Lamiaceae</taxon>
        <taxon>Nepetoideae</taxon>
        <taxon>Mentheae</taxon>
        <taxon>Salviinae</taxon>
        <taxon>Salvia</taxon>
        <taxon>Salvia subgen. Calosphace</taxon>
        <taxon>core Calosphace</taxon>
    </lineage>
</organism>
<evidence type="ECO:0000313" key="14">
    <source>
        <dbReference type="EMBL" id="KAG6423021.1"/>
    </source>
</evidence>
<feature type="region of interest" description="Disordered" evidence="11">
    <location>
        <begin position="132"/>
        <end position="217"/>
    </location>
</feature>
<keyword evidence="10" id="KW-0862">Zinc</keyword>
<evidence type="ECO:0000256" key="11">
    <source>
        <dbReference type="SAM" id="MobiDB-lite"/>
    </source>
</evidence>
<evidence type="ECO:0000256" key="3">
    <source>
        <dbReference type="ARBA" id="ARBA00022664"/>
    </source>
</evidence>
<dbReference type="PANTHER" id="PTHR20971:SF0">
    <property type="entry name" value="U6 SNRNA-ASSOCIATED SM-LIKE PROTEIN LSM5"/>
    <property type="match status" value="1"/>
</dbReference>
<evidence type="ECO:0000256" key="4">
    <source>
        <dbReference type="ARBA" id="ARBA00022728"/>
    </source>
</evidence>
<dbReference type="FunFam" id="2.30.30.100:FF:000003">
    <property type="entry name" value="U6 snRNA-associated Sm-like protein LSm5"/>
    <property type="match status" value="1"/>
</dbReference>
<reference evidence="14" key="2">
    <citation type="submission" date="2020-08" db="EMBL/GenBank/DDBJ databases">
        <title>Plant Genome Project.</title>
        <authorList>
            <person name="Zhang R.-G."/>
        </authorList>
    </citation>
    <scope>NUCLEOTIDE SEQUENCE</scope>
    <source>
        <strain evidence="14">Huo1</strain>
        <tissue evidence="14">Leaf</tissue>
    </source>
</reference>
<feature type="region of interest" description="Disordered" evidence="11">
    <location>
        <begin position="512"/>
        <end position="543"/>
    </location>
</feature>
<evidence type="ECO:0000259" key="13">
    <source>
        <dbReference type="PROSITE" id="PS52002"/>
    </source>
</evidence>
<dbReference type="GO" id="GO:0005681">
    <property type="term" value="C:spliceosomal complex"/>
    <property type="evidence" value="ECO:0007669"/>
    <property type="project" value="UniProtKB-KW"/>
</dbReference>
<dbReference type="InterPro" id="IPR010920">
    <property type="entry name" value="LSM_dom_sf"/>
</dbReference>
<dbReference type="GO" id="GO:0008270">
    <property type="term" value="F:zinc ion binding"/>
    <property type="evidence" value="ECO:0007669"/>
    <property type="project" value="UniProtKB-KW"/>
</dbReference>
<evidence type="ECO:0000256" key="7">
    <source>
        <dbReference type="ARBA" id="ARBA00023187"/>
    </source>
</evidence>
<feature type="domain" description="Sm" evidence="13">
    <location>
        <begin position="10"/>
        <end position="85"/>
    </location>
</feature>
<dbReference type="Gene3D" id="2.30.30.100">
    <property type="match status" value="1"/>
</dbReference>
<keyword evidence="6" id="KW-0007">Acetylation</keyword>
<dbReference type="PANTHER" id="PTHR20971">
    <property type="entry name" value="U6 SNRNA-ASSOCIATED PROTEIN"/>
    <property type="match status" value="1"/>
</dbReference>
<feature type="compositionally biased region" description="Low complexity" evidence="11">
    <location>
        <begin position="201"/>
        <end position="215"/>
    </location>
</feature>
<feature type="compositionally biased region" description="Basic and acidic residues" evidence="11">
    <location>
        <begin position="156"/>
        <end position="168"/>
    </location>
</feature>
<sequence>MSSNNPSQLLPSELIDRCIGSKIWVIMKGDKELVGTLRGFDVYVNMVLEDVTEYEITSEGRRITKLDQILLNGNNIAILTFKEKALLVLFRSALHLTFLLSFSSHKARWSFRRFHKMDHMDIDEILEVPDTPDRLAKNGANGKNGAKTENQRSSMPRRELMFPEEGSRDQPMIIDSGSRGLSLRPPKRPSIPKNSQFPNTSVSISLESSPSSRNSNLYRKVGSVGINKKKTENGGISSDPIALPRVIVGHNTGPVAIDHNIGSRSSNPVPVSIDIRDLVAEDDYSNSRKGKRVISHPCSSRRLDLETKDLLGSFEDSFNIDLNSVNPSEKAVESVDYNCDAGKSIEESAGWRSTRNRPRGMNDISSNDKEKNLNKEWVTPRLSFQQHETRSDRRGRGINLANCDNDSSFISSRDLASVVLVDESSPQPPHDTGDDNARARQLEADELMARQLQEQLYNEMPAFGFQETDEHVALALQRQEGPSHGHSRGRAPVFDVVSFRVLMSCDTAGPTRSMSNLFRQSASRSSSNAPRRGYVARSPPSGRMTRQRVHADFLILLMLIYNGNTRSARRVQIQNKQIKVVHLTDHEEACAVCLETPTTGEKIRHLPCLHKFHKDCIDPWLRRRSSCPVCKSSIT</sequence>
<keyword evidence="4" id="KW-0747">Spliceosome</keyword>
<keyword evidence="8" id="KW-0539">Nucleus</keyword>
<dbReference type="InterPro" id="IPR001163">
    <property type="entry name" value="Sm_dom_euk/arc"/>
</dbReference>
<keyword evidence="7" id="KW-0508">mRNA splicing</keyword>
<proteinExistence type="inferred from homology"/>
<dbReference type="EMBL" id="PNBA02000005">
    <property type="protein sequence ID" value="KAG6423021.1"/>
    <property type="molecule type" value="Genomic_DNA"/>
</dbReference>
<evidence type="ECO:0000313" key="15">
    <source>
        <dbReference type="Proteomes" id="UP000298416"/>
    </source>
</evidence>
<protein>
    <recommendedName>
        <fullName evidence="16">RING-type domain-containing protein</fullName>
    </recommendedName>
</protein>
<reference evidence="14" key="1">
    <citation type="submission" date="2018-01" db="EMBL/GenBank/DDBJ databases">
        <authorList>
            <person name="Mao J.F."/>
        </authorList>
    </citation>
    <scope>NUCLEOTIDE SEQUENCE</scope>
    <source>
        <strain evidence="14">Huo1</strain>
        <tissue evidence="14">Leaf</tissue>
    </source>
</reference>
<dbReference type="GO" id="GO:0046540">
    <property type="term" value="C:U4/U6 x U5 tri-snRNP complex"/>
    <property type="evidence" value="ECO:0007669"/>
    <property type="project" value="TreeGrafter"/>
</dbReference>
<keyword evidence="10" id="KW-0863">Zinc-finger</keyword>
<dbReference type="PROSITE" id="PS50089">
    <property type="entry name" value="ZF_RING_2"/>
    <property type="match status" value="1"/>
</dbReference>
<feature type="domain" description="RING-type" evidence="12">
    <location>
        <begin position="590"/>
        <end position="631"/>
    </location>
</feature>
<evidence type="ECO:0000259" key="12">
    <source>
        <dbReference type="PROSITE" id="PS50089"/>
    </source>
</evidence>
<evidence type="ECO:0000256" key="10">
    <source>
        <dbReference type="PROSITE-ProRule" id="PRU00175"/>
    </source>
</evidence>
<feature type="compositionally biased region" description="Low complexity" evidence="11">
    <location>
        <begin position="137"/>
        <end position="147"/>
    </location>
</feature>
<dbReference type="Pfam" id="PF13639">
    <property type="entry name" value="zf-RING_2"/>
    <property type="match status" value="1"/>
</dbReference>
<dbReference type="GO" id="GO:0000398">
    <property type="term" value="P:mRNA splicing, via spliceosome"/>
    <property type="evidence" value="ECO:0007669"/>
    <property type="project" value="TreeGrafter"/>
</dbReference>
<evidence type="ECO:0000256" key="1">
    <source>
        <dbReference type="ARBA" id="ARBA00004123"/>
    </source>
</evidence>
<dbReference type="InterPro" id="IPR047575">
    <property type="entry name" value="Sm"/>
</dbReference>
<keyword evidence="5" id="KW-0694">RNA-binding</keyword>
<dbReference type="GO" id="GO:1990726">
    <property type="term" value="C:Lsm1-7-Pat1 complex"/>
    <property type="evidence" value="ECO:0007669"/>
    <property type="project" value="TreeGrafter"/>
</dbReference>
<keyword evidence="9" id="KW-0687">Ribonucleoprotein</keyword>
<dbReference type="InterPro" id="IPR013083">
    <property type="entry name" value="Znf_RING/FYVE/PHD"/>
</dbReference>
<dbReference type="InterPro" id="IPR001841">
    <property type="entry name" value="Znf_RING"/>
</dbReference>
<evidence type="ECO:0000256" key="9">
    <source>
        <dbReference type="ARBA" id="ARBA00023274"/>
    </source>
</evidence>
<dbReference type="GO" id="GO:0005688">
    <property type="term" value="C:U6 snRNP"/>
    <property type="evidence" value="ECO:0007669"/>
    <property type="project" value="TreeGrafter"/>
</dbReference>